<dbReference type="Pfam" id="PF13848">
    <property type="entry name" value="Thioredoxin_6"/>
    <property type="match status" value="1"/>
</dbReference>
<dbReference type="PANTHER" id="PTHR18929:SF132">
    <property type="entry name" value="PROTEIN DISULFIDE-ISOMERASE A3"/>
    <property type="match status" value="1"/>
</dbReference>
<reference evidence="11" key="1">
    <citation type="submission" date="2023-06" db="EMBL/GenBank/DDBJ databases">
        <title>Genome-scale phylogeny and comparative genomics of the fungal order Sordariales.</title>
        <authorList>
            <consortium name="Lawrence Berkeley National Laboratory"/>
            <person name="Hensen N."/>
            <person name="Bonometti L."/>
            <person name="Westerberg I."/>
            <person name="Brannstrom I.O."/>
            <person name="Guillou S."/>
            <person name="Cros-Aarteil S."/>
            <person name="Calhoun S."/>
            <person name="Haridas S."/>
            <person name="Kuo A."/>
            <person name="Mondo S."/>
            <person name="Pangilinan J."/>
            <person name="Riley R."/>
            <person name="LaButti K."/>
            <person name="Andreopoulos B."/>
            <person name="Lipzen A."/>
            <person name="Chen C."/>
            <person name="Yanf M."/>
            <person name="Daum C."/>
            <person name="Ng V."/>
            <person name="Clum A."/>
            <person name="Steindorff A."/>
            <person name="Ohm R."/>
            <person name="Martin F."/>
            <person name="Silar P."/>
            <person name="Natvig D."/>
            <person name="Lalanne C."/>
            <person name="Gautier V."/>
            <person name="Ament-velasquez S.L."/>
            <person name="Kruys A."/>
            <person name="Hutchinson M.I."/>
            <person name="Powell A.J."/>
            <person name="Barry K."/>
            <person name="Miller A.N."/>
            <person name="Grigoriev I.V."/>
            <person name="Debuchy R."/>
            <person name="Gladieux P."/>
            <person name="Thoren M.H."/>
            <person name="Johannesson H."/>
        </authorList>
    </citation>
    <scope>NUCLEOTIDE SEQUENCE</scope>
    <source>
        <strain evidence="11">SMH3187-1</strain>
    </source>
</reference>
<dbReference type="InterPro" id="IPR017937">
    <property type="entry name" value="Thioredoxin_CS"/>
</dbReference>
<dbReference type="Pfam" id="PF00085">
    <property type="entry name" value="Thioredoxin"/>
    <property type="match status" value="2"/>
</dbReference>
<comment type="function">
    <text evidence="2">Participates in the folding of proteins containing disulfide bonds, may be involved in glycosylation, prolyl hydroxylation and triglyceride transfer.</text>
</comment>
<keyword evidence="6" id="KW-0256">Endoplasmic reticulum</keyword>
<dbReference type="GO" id="GO:0003756">
    <property type="term" value="F:protein disulfide isomerase activity"/>
    <property type="evidence" value="ECO:0007669"/>
    <property type="project" value="UniProtKB-EC"/>
</dbReference>
<dbReference type="EMBL" id="JAUKUD010000002">
    <property type="protein sequence ID" value="KAK0752589.1"/>
    <property type="molecule type" value="Genomic_DNA"/>
</dbReference>
<dbReference type="SUPFAM" id="SSF52833">
    <property type="entry name" value="Thioredoxin-like"/>
    <property type="match status" value="4"/>
</dbReference>
<evidence type="ECO:0000256" key="9">
    <source>
        <dbReference type="ARBA" id="ARBA00039846"/>
    </source>
</evidence>
<gene>
    <name evidence="11" type="ORF">B0T18DRAFT_459366</name>
</gene>
<dbReference type="Proteomes" id="UP001172155">
    <property type="component" value="Unassembled WGS sequence"/>
</dbReference>
<dbReference type="PROSITE" id="PS51352">
    <property type="entry name" value="THIOREDOXIN_2"/>
    <property type="match status" value="1"/>
</dbReference>
<evidence type="ECO:0000256" key="8">
    <source>
        <dbReference type="ARBA" id="ARBA00023284"/>
    </source>
</evidence>
<dbReference type="CDD" id="cd02982">
    <property type="entry name" value="PDI_b'_family"/>
    <property type="match status" value="1"/>
</dbReference>
<dbReference type="InterPro" id="IPR013766">
    <property type="entry name" value="Thioredoxin_domain"/>
</dbReference>
<feature type="domain" description="Thioredoxin" evidence="10">
    <location>
        <begin position="324"/>
        <end position="456"/>
    </location>
</feature>
<organism evidence="11 12">
    <name type="scientific">Schizothecium vesticola</name>
    <dbReference type="NCBI Taxonomy" id="314040"/>
    <lineage>
        <taxon>Eukaryota</taxon>
        <taxon>Fungi</taxon>
        <taxon>Dikarya</taxon>
        <taxon>Ascomycota</taxon>
        <taxon>Pezizomycotina</taxon>
        <taxon>Sordariomycetes</taxon>
        <taxon>Sordariomycetidae</taxon>
        <taxon>Sordariales</taxon>
        <taxon>Schizotheciaceae</taxon>
        <taxon>Schizothecium</taxon>
    </lineage>
</organism>
<sequence>MSDQTATPAGGYYIHHLDDLKSVDEFCQTRRTVLLSIVHVLVSRCQTFFPVYEEVAASLLTSGSEIQCAQIQAANKLGLGGRFHFRAFPTLVLCHGKDFKTYRGPLRKDDILAFLKRQDMAAVTNIKSSAELDDLRRTHNTVVVAYLKPEDQAALQGFTAVAEEMKDDIIFCLSNDGSPEETSVPSVVVYKNVAEERSALPNPSTTEAIREFIKAAARPLVAELLPELHQDILQQPLPLGYLFISSPSQHHQATTDLLLLARKYHNLIQLFTVNTFNHPDLLSTMHLTPSQHPSFAIHSPSRNRKYPLTQTPTSANINLFISNFLAGALRPTIKSQPVPTVQIAPVVEVVGLSYDDLVLDPTKDVLVEFYTQWCAPCKALLPEYEKLATLYAKDEKARDKIVIAKLDYEANDVPDGDIRGFPWFKLYPVGRKEEPVTYGEKPGVEGWAAFVAQEGGQGVDILRGEEVGDVEGKG</sequence>
<proteinExistence type="inferred from homology"/>
<evidence type="ECO:0000256" key="6">
    <source>
        <dbReference type="ARBA" id="ARBA00022824"/>
    </source>
</evidence>
<evidence type="ECO:0000256" key="3">
    <source>
        <dbReference type="ARBA" id="ARBA00004319"/>
    </source>
</evidence>
<dbReference type="PANTHER" id="PTHR18929">
    <property type="entry name" value="PROTEIN DISULFIDE ISOMERASE"/>
    <property type="match status" value="1"/>
</dbReference>
<dbReference type="AlphaFoldDB" id="A0AA40F7E6"/>
<evidence type="ECO:0000313" key="12">
    <source>
        <dbReference type="Proteomes" id="UP001172155"/>
    </source>
</evidence>
<name>A0AA40F7E6_9PEZI</name>
<dbReference type="GO" id="GO:0034976">
    <property type="term" value="P:response to endoplasmic reticulum stress"/>
    <property type="evidence" value="ECO:0007669"/>
    <property type="project" value="TreeGrafter"/>
</dbReference>
<dbReference type="GO" id="GO:0006457">
    <property type="term" value="P:protein folding"/>
    <property type="evidence" value="ECO:0007669"/>
    <property type="project" value="TreeGrafter"/>
</dbReference>
<dbReference type="CDD" id="cd02981">
    <property type="entry name" value="PDI_b_family"/>
    <property type="match status" value="1"/>
</dbReference>
<dbReference type="Gene3D" id="3.40.30.10">
    <property type="entry name" value="Glutaredoxin"/>
    <property type="match status" value="4"/>
</dbReference>
<keyword evidence="8" id="KW-0676">Redox-active center</keyword>
<comment type="similarity">
    <text evidence="4">Belongs to the protein disulfide isomerase family.</text>
</comment>
<comment type="catalytic activity">
    <reaction evidence="1">
        <text>Catalyzes the rearrangement of -S-S- bonds in proteins.</text>
        <dbReference type="EC" id="5.3.4.1"/>
    </reaction>
</comment>
<dbReference type="InterPro" id="IPR036249">
    <property type="entry name" value="Thioredoxin-like_sf"/>
</dbReference>
<comment type="subcellular location">
    <subcellularLocation>
        <location evidence="3">Endoplasmic reticulum lumen</location>
    </subcellularLocation>
</comment>
<protein>
    <recommendedName>
        <fullName evidence="9">Protein disulfide-isomerase</fullName>
        <ecNumber evidence="5">5.3.4.1</ecNumber>
    </recommendedName>
</protein>
<evidence type="ECO:0000313" key="11">
    <source>
        <dbReference type="EMBL" id="KAK0752589.1"/>
    </source>
</evidence>
<evidence type="ECO:0000256" key="2">
    <source>
        <dbReference type="ARBA" id="ARBA00002692"/>
    </source>
</evidence>
<evidence type="ECO:0000256" key="1">
    <source>
        <dbReference type="ARBA" id="ARBA00001182"/>
    </source>
</evidence>
<dbReference type="PROSITE" id="PS00194">
    <property type="entry name" value="THIOREDOXIN_1"/>
    <property type="match status" value="1"/>
</dbReference>
<dbReference type="CDD" id="cd02995">
    <property type="entry name" value="PDI_a_PDI_a'_C"/>
    <property type="match status" value="1"/>
</dbReference>
<evidence type="ECO:0000256" key="7">
    <source>
        <dbReference type="ARBA" id="ARBA00023235"/>
    </source>
</evidence>
<evidence type="ECO:0000256" key="4">
    <source>
        <dbReference type="ARBA" id="ARBA00006347"/>
    </source>
</evidence>
<accession>A0AA40F7E6</accession>
<dbReference type="GO" id="GO:0005788">
    <property type="term" value="C:endoplasmic reticulum lumen"/>
    <property type="evidence" value="ECO:0007669"/>
    <property type="project" value="UniProtKB-SubCell"/>
</dbReference>
<evidence type="ECO:0000256" key="5">
    <source>
        <dbReference type="ARBA" id="ARBA00012723"/>
    </source>
</evidence>
<keyword evidence="7" id="KW-0413">Isomerase</keyword>
<dbReference type="EC" id="5.3.4.1" evidence="5"/>
<comment type="caution">
    <text evidence="11">The sequence shown here is derived from an EMBL/GenBank/DDBJ whole genome shotgun (WGS) entry which is preliminary data.</text>
</comment>
<evidence type="ECO:0000259" key="10">
    <source>
        <dbReference type="PROSITE" id="PS51352"/>
    </source>
</evidence>
<keyword evidence="12" id="KW-1185">Reference proteome</keyword>